<accession>A0A363NND3</accession>
<protein>
    <recommendedName>
        <fullName evidence="3">HAD family hydrolase</fullName>
    </recommendedName>
</protein>
<dbReference type="Gene3D" id="3.40.50.1000">
    <property type="entry name" value="HAD superfamily/HAD-like"/>
    <property type="match status" value="1"/>
</dbReference>
<proteinExistence type="predicted"/>
<dbReference type="Gene3D" id="1.10.150.520">
    <property type="match status" value="1"/>
</dbReference>
<evidence type="ECO:0000313" key="2">
    <source>
        <dbReference type="Proteomes" id="UP000250831"/>
    </source>
</evidence>
<dbReference type="Proteomes" id="UP000250831">
    <property type="component" value="Unassembled WGS sequence"/>
</dbReference>
<evidence type="ECO:0000313" key="1">
    <source>
        <dbReference type="EMBL" id="PUV22295.1"/>
    </source>
</evidence>
<name>A0A363NND3_9SPHI</name>
<dbReference type="RefSeq" id="WP_108635946.1">
    <property type="nucleotide sequence ID" value="NZ_QCXX01000007.1"/>
</dbReference>
<evidence type="ECO:0008006" key="3">
    <source>
        <dbReference type="Google" id="ProtNLM"/>
    </source>
</evidence>
<dbReference type="OrthoDB" id="791795at2"/>
<sequence>MLFPEEKKVYVFELDDVIFPKKDYLLQVYYLFANFIEFTETFPSQGDLVNFMKNHLENQGEESLFEHAQATFGFDMKYKENFERLHVNAVLPLKLHLFDHITTLFSQLSAAGKIICILTKGNPLEQLNKVRFVDWGVFSDRIKIYFEDELVFRKIDPMSFLAQEFAVDSSAIQFVD</sequence>
<dbReference type="EMBL" id="QCXX01000007">
    <property type="protein sequence ID" value="PUV22295.1"/>
    <property type="molecule type" value="Genomic_DNA"/>
</dbReference>
<comment type="caution">
    <text evidence="1">The sequence shown here is derived from an EMBL/GenBank/DDBJ whole genome shotgun (WGS) entry which is preliminary data.</text>
</comment>
<dbReference type="AlphaFoldDB" id="A0A363NND3"/>
<dbReference type="InterPro" id="IPR023214">
    <property type="entry name" value="HAD_sf"/>
</dbReference>
<gene>
    <name evidence="1" type="ORF">DCO56_22315</name>
</gene>
<organism evidence="1 2">
    <name type="scientific">Sphingobacterium athyrii</name>
    <dbReference type="NCBI Taxonomy" id="2152717"/>
    <lineage>
        <taxon>Bacteria</taxon>
        <taxon>Pseudomonadati</taxon>
        <taxon>Bacteroidota</taxon>
        <taxon>Sphingobacteriia</taxon>
        <taxon>Sphingobacteriales</taxon>
        <taxon>Sphingobacteriaceae</taxon>
        <taxon>Sphingobacterium</taxon>
    </lineage>
</organism>
<dbReference type="SUPFAM" id="SSF56784">
    <property type="entry name" value="HAD-like"/>
    <property type="match status" value="1"/>
</dbReference>
<dbReference type="InterPro" id="IPR036412">
    <property type="entry name" value="HAD-like_sf"/>
</dbReference>
<keyword evidence="2" id="KW-1185">Reference proteome</keyword>
<reference evidence="1 2" key="1">
    <citation type="submission" date="2018-04" db="EMBL/GenBank/DDBJ databases">
        <title>Sphingobacterium sp. M46 Genome.</title>
        <authorList>
            <person name="Cheng J."/>
            <person name="Li Y."/>
        </authorList>
    </citation>
    <scope>NUCLEOTIDE SEQUENCE [LARGE SCALE GENOMIC DNA]</scope>
    <source>
        <strain evidence="1 2">M46</strain>
    </source>
</reference>